<name>A0A437R0J7_9GAMM</name>
<dbReference type="InterPro" id="IPR011006">
    <property type="entry name" value="CheY-like_superfamily"/>
</dbReference>
<evidence type="ECO:0000259" key="5">
    <source>
        <dbReference type="PROSITE" id="PS01124"/>
    </source>
</evidence>
<evidence type="ECO:0000256" key="3">
    <source>
        <dbReference type="ARBA" id="ARBA00023163"/>
    </source>
</evidence>
<keyword evidence="2" id="KW-0238">DNA-binding</keyword>
<dbReference type="InterPro" id="IPR018062">
    <property type="entry name" value="HTH_AraC-typ_CS"/>
</dbReference>
<dbReference type="PANTHER" id="PTHR43280:SF2">
    <property type="entry name" value="HTH-TYPE TRANSCRIPTIONAL REGULATOR EXSA"/>
    <property type="match status" value="1"/>
</dbReference>
<dbReference type="Gene3D" id="1.10.10.60">
    <property type="entry name" value="Homeodomain-like"/>
    <property type="match status" value="1"/>
</dbReference>
<evidence type="ECO:0000313" key="8">
    <source>
        <dbReference type="Proteomes" id="UP000283077"/>
    </source>
</evidence>
<dbReference type="GO" id="GO:0043565">
    <property type="term" value="F:sequence-specific DNA binding"/>
    <property type="evidence" value="ECO:0007669"/>
    <property type="project" value="InterPro"/>
</dbReference>
<proteinExistence type="predicted"/>
<dbReference type="PROSITE" id="PS50110">
    <property type="entry name" value="RESPONSE_REGULATORY"/>
    <property type="match status" value="1"/>
</dbReference>
<feature type="modified residue" description="4-aspartylphosphate" evidence="4">
    <location>
        <position position="229"/>
    </location>
</feature>
<dbReference type="Gene3D" id="3.40.50.2300">
    <property type="match status" value="1"/>
</dbReference>
<keyword evidence="8" id="KW-1185">Reference proteome</keyword>
<protein>
    <submittedName>
        <fullName evidence="7">Helix-turn-helix domain-containing protein</fullName>
    </submittedName>
</protein>
<dbReference type="OrthoDB" id="8874570at2"/>
<evidence type="ECO:0000259" key="6">
    <source>
        <dbReference type="PROSITE" id="PS50110"/>
    </source>
</evidence>
<dbReference type="InterPro" id="IPR009057">
    <property type="entry name" value="Homeodomain-like_sf"/>
</dbReference>
<keyword evidence="3" id="KW-0804">Transcription</keyword>
<dbReference type="EMBL" id="SACS01000005">
    <property type="protein sequence ID" value="RVU40241.1"/>
    <property type="molecule type" value="Genomic_DNA"/>
</dbReference>
<dbReference type="InterPro" id="IPR020449">
    <property type="entry name" value="Tscrpt_reg_AraC-type_HTH"/>
</dbReference>
<sequence length="427" mass="48995">MHMDVRINRELLHDELEQELIFEDELTKELLACESLCQLLDIKLDWLVQSTTAIRIAPQKLNLLCQLFIKATMKQGQLCRRIRLNSVQKPAGAQLVIHFDAATLLPDWHQNLAFIRFCYLARQSGWQVKLCHTERLKRLQLFVPGEVLVADSADASNRQIRRDGLADYGQYIGGEQRYRPCILLFEPNNEIRRFIASLLQNDYLVLLVPDDSQLLEWVKREQPDLILADVLAAKPDALALIRQLSQDQACRHIPLFVLSGFKDLATKTECLLAGAVDYFCKPFHAAELLLKIRNQIRQSIAFTLLADKSHYLARLQTDVAARDLRFTKRLDQLIDANYQLADFSIPALAALLGSSERQLQRRCLRIYQSSPAEYLQEFRLQRAKALLQQGQTLQSVAYGCGFSSDQYFSKCFKKRFGITPAMLQKGR</sequence>
<dbReference type="AlphaFoldDB" id="A0A437R0J7"/>
<keyword evidence="4" id="KW-0597">Phosphoprotein</keyword>
<dbReference type="InterPro" id="IPR001789">
    <property type="entry name" value="Sig_transdc_resp-reg_receiver"/>
</dbReference>
<reference evidence="7 8" key="1">
    <citation type="submission" date="2019-01" db="EMBL/GenBank/DDBJ databases">
        <authorList>
            <person name="Chen W.-M."/>
        </authorList>
    </citation>
    <scope>NUCLEOTIDE SEQUENCE [LARGE SCALE GENOMIC DNA]</scope>
    <source>
        <strain evidence="7 8">KYPC3</strain>
    </source>
</reference>
<dbReference type="SUPFAM" id="SSF46689">
    <property type="entry name" value="Homeodomain-like"/>
    <property type="match status" value="1"/>
</dbReference>
<dbReference type="InterPro" id="IPR018060">
    <property type="entry name" value="HTH_AraC"/>
</dbReference>
<feature type="domain" description="HTH araC/xylS-type" evidence="5">
    <location>
        <begin position="328"/>
        <end position="426"/>
    </location>
</feature>
<comment type="caution">
    <text evidence="7">The sequence shown here is derived from an EMBL/GenBank/DDBJ whole genome shotgun (WGS) entry which is preliminary data.</text>
</comment>
<evidence type="ECO:0000256" key="4">
    <source>
        <dbReference type="PROSITE-ProRule" id="PRU00169"/>
    </source>
</evidence>
<dbReference type="SUPFAM" id="SSF52172">
    <property type="entry name" value="CheY-like"/>
    <property type="match status" value="1"/>
</dbReference>
<keyword evidence="1" id="KW-0805">Transcription regulation</keyword>
<feature type="domain" description="Response regulatory" evidence="6">
    <location>
        <begin position="181"/>
        <end position="296"/>
    </location>
</feature>
<gene>
    <name evidence="7" type="ORF">EOE67_06495</name>
</gene>
<dbReference type="Proteomes" id="UP000283077">
    <property type="component" value="Unassembled WGS sequence"/>
</dbReference>
<dbReference type="SMART" id="SM00448">
    <property type="entry name" value="REC"/>
    <property type="match status" value="1"/>
</dbReference>
<dbReference type="SMART" id="SM00342">
    <property type="entry name" value="HTH_ARAC"/>
    <property type="match status" value="1"/>
</dbReference>
<organism evidence="7 8">
    <name type="scientific">Rheinheimera riviphila</name>
    <dbReference type="NCBI Taxonomy" id="1834037"/>
    <lineage>
        <taxon>Bacteria</taxon>
        <taxon>Pseudomonadati</taxon>
        <taxon>Pseudomonadota</taxon>
        <taxon>Gammaproteobacteria</taxon>
        <taxon>Chromatiales</taxon>
        <taxon>Chromatiaceae</taxon>
        <taxon>Rheinheimera</taxon>
    </lineage>
</organism>
<dbReference type="PANTHER" id="PTHR43280">
    <property type="entry name" value="ARAC-FAMILY TRANSCRIPTIONAL REGULATOR"/>
    <property type="match status" value="1"/>
</dbReference>
<dbReference type="Pfam" id="PF12833">
    <property type="entry name" value="HTH_18"/>
    <property type="match status" value="1"/>
</dbReference>
<dbReference type="GO" id="GO:0000160">
    <property type="term" value="P:phosphorelay signal transduction system"/>
    <property type="evidence" value="ECO:0007669"/>
    <property type="project" value="InterPro"/>
</dbReference>
<evidence type="ECO:0000256" key="1">
    <source>
        <dbReference type="ARBA" id="ARBA00023015"/>
    </source>
</evidence>
<accession>A0A437R0J7</accession>
<dbReference type="GO" id="GO:0003700">
    <property type="term" value="F:DNA-binding transcription factor activity"/>
    <property type="evidence" value="ECO:0007669"/>
    <property type="project" value="InterPro"/>
</dbReference>
<dbReference type="PROSITE" id="PS01124">
    <property type="entry name" value="HTH_ARAC_FAMILY_2"/>
    <property type="match status" value="1"/>
</dbReference>
<evidence type="ECO:0000313" key="7">
    <source>
        <dbReference type="EMBL" id="RVU40241.1"/>
    </source>
</evidence>
<dbReference type="Pfam" id="PF00072">
    <property type="entry name" value="Response_reg"/>
    <property type="match status" value="1"/>
</dbReference>
<dbReference type="PRINTS" id="PR00032">
    <property type="entry name" value="HTHARAC"/>
</dbReference>
<evidence type="ECO:0000256" key="2">
    <source>
        <dbReference type="ARBA" id="ARBA00023125"/>
    </source>
</evidence>
<dbReference type="PROSITE" id="PS00041">
    <property type="entry name" value="HTH_ARAC_FAMILY_1"/>
    <property type="match status" value="1"/>
</dbReference>